<name>A0ACC2B4Z6_DIPCM</name>
<evidence type="ECO:0000313" key="1">
    <source>
        <dbReference type="EMBL" id="KAJ7524853.1"/>
    </source>
</evidence>
<organism evidence="1 2">
    <name type="scientific">Diphasiastrum complanatum</name>
    <name type="common">Issler's clubmoss</name>
    <name type="synonym">Lycopodium complanatum</name>
    <dbReference type="NCBI Taxonomy" id="34168"/>
    <lineage>
        <taxon>Eukaryota</taxon>
        <taxon>Viridiplantae</taxon>
        <taxon>Streptophyta</taxon>
        <taxon>Embryophyta</taxon>
        <taxon>Tracheophyta</taxon>
        <taxon>Lycopodiopsida</taxon>
        <taxon>Lycopodiales</taxon>
        <taxon>Lycopodiaceae</taxon>
        <taxon>Lycopodioideae</taxon>
        <taxon>Diphasiastrum</taxon>
    </lineage>
</organism>
<evidence type="ECO:0000313" key="2">
    <source>
        <dbReference type="Proteomes" id="UP001162992"/>
    </source>
</evidence>
<protein>
    <submittedName>
        <fullName evidence="1">Uncharacterized protein</fullName>
    </submittedName>
</protein>
<proteinExistence type="predicted"/>
<sequence length="583" mass="63069">MATMLMQRGDLVTPEKILFSPLMHSRFEAEGGIENPKEEAGLQRGSEGGRYRSRKGKNGQKKQPQRGLGVAQLEKIRLQEQSKHEAACLASLQYLRGMSSFSPSVTLGDHSDAFSIASPFVRQFRAGSRHALSQDDDRKTFGVLSDPVSAGCGLNTKTVDGLKRGDTLSDKANIILTQRRKAEMDAIYELETDGLFPVGLSSLNAMRNSKTAGRASAIKDAETGDILLSGHNLCKSRDGPSLTLGVFDQSIDPPGLHPHKQDCMDMPATLGIPSIGQRPKELSSFQNYPGNNQVWAYEDKMSTLKRKWQSMQENQAIFAMILDPSAGIGDCDRNQHKIDLYGESQTPEIVNAGAHYTTGTVRNALGSSHWPPTKVKYDTATSDWLGALSRFQSRSNCKAISSDNHSSPSNIFQSHAKDGDSSKLSLTTRLRAEDATAFNIEASSGDFLALRLSGPYCINKIDAEAGSRENACAEIELDFKSDSSALPGSFTVDTEGDLVLTAKVLHKGSAENAIVCSENLSAIENRSMLAPCFAVQSGWLPSSESCGYQPTSPLSCGKPESSLITAPMVNTPRLIDLSLKLAL</sequence>
<gene>
    <name evidence="1" type="ORF">O6H91_17G024700</name>
</gene>
<comment type="caution">
    <text evidence="1">The sequence shown here is derived from an EMBL/GenBank/DDBJ whole genome shotgun (WGS) entry which is preliminary data.</text>
</comment>
<dbReference type="Proteomes" id="UP001162992">
    <property type="component" value="Chromosome 17"/>
</dbReference>
<keyword evidence="2" id="KW-1185">Reference proteome</keyword>
<reference evidence="2" key="1">
    <citation type="journal article" date="2024" name="Proc. Natl. Acad. Sci. U.S.A.">
        <title>Extraordinary preservation of gene collinearity over three hundred million years revealed in homosporous lycophytes.</title>
        <authorList>
            <person name="Li C."/>
            <person name="Wickell D."/>
            <person name="Kuo L.Y."/>
            <person name="Chen X."/>
            <person name="Nie B."/>
            <person name="Liao X."/>
            <person name="Peng D."/>
            <person name="Ji J."/>
            <person name="Jenkins J."/>
            <person name="Williams M."/>
            <person name="Shu S."/>
            <person name="Plott C."/>
            <person name="Barry K."/>
            <person name="Rajasekar S."/>
            <person name="Grimwood J."/>
            <person name="Han X."/>
            <person name="Sun S."/>
            <person name="Hou Z."/>
            <person name="He W."/>
            <person name="Dai G."/>
            <person name="Sun C."/>
            <person name="Schmutz J."/>
            <person name="Leebens-Mack J.H."/>
            <person name="Li F.W."/>
            <person name="Wang L."/>
        </authorList>
    </citation>
    <scope>NUCLEOTIDE SEQUENCE [LARGE SCALE GENOMIC DNA]</scope>
    <source>
        <strain evidence="2">cv. PW_Plant_1</strain>
    </source>
</reference>
<accession>A0ACC2B4Z6</accession>
<dbReference type="EMBL" id="CM055108">
    <property type="protein sequence ID" value="KAJ7524853.1"/>
    <property type="molecule type" value="Genomic_DNA"/>
</dbReference>